<protein>
    <submittedName>
        <fullName evidence="3">HIT family protein</fullName>
    </submittedName>
</protein>
<accession>A0A6I1EW67</accession>
<dbReference type="InterPro" id="IPR011146">
    <property type="entry name" value="HIT-like"/>
</dbReference>
<dbReference type="GO" id="GO:0003824">
    <property type="term" value="F:catalytic activity"/>
    <property type="evidence" value="ECO:0007669"/>
    <property type="project" value="InterPro"/>
</dbReference>
<dbReference type="AlphaFoldDB" id="A0A6I1EW67"/>
<evidence type="ECO:0000259" key="2">
    <source>
        <dbReference type="PROSITE" id="PS51084"/>
    </source>
</evidence>
<dbReference type="SUPFAM" id="SSF54197">
    <property type="entry name" value="HIT-like"/>
    <property type="match status" value="1"/>
</dbReference>
<proteinExistence type="predicted"/>
<reference evidence="3 4" key="1">
    <citation type="submission" date="2019-10" db="EMBL/GenBank/DDBJ databases">
        <title>Genome diversity of Sutterella seckii.</title>
        <authorList>
            <person name="Chaplin A.V."/>
            <person name="Sokolova S.R."/>
            <person name="Mosin K.A."/>
            <person name="Ivanova E.L."/>
            <person name="Kochetkova T.O."/>
            <person name="Goltsov A.Y."/>
            <person name="Trofimov D.Y."/>
            <person name="Efimov B.A."/>
        </authorList>
    </citation>
    <scope>NUCLEOTIDE SEQUENCE [LARGE SCALE GENOMIC DNA]</scope>
    <source>
        <strain evidence="3 4">ASD393</strain>
    </source>
</reference>
<dbReference type="RefSeq" id="WP_152157224.1">
    <property type="nucleotide sequence ID" value="NZ_WEHX01000001.1"/>
</dbReference>
<name>A0A6I1EW67_9BURK</name>
<feature type="domain" description="HIT" evidence="2">
    <location>
        <begin position="1"/>
        <end position="102"/>
    </location>
</feature>
<evidence type="ECO:0000313" key="3">
    <source>
        <dbReference type="EMBL" id="KAB7663288.1"/>
    </source>
</evidence>
<dbReference type="PROSITE" id="PS51084">
    <property type="entry name" value="HIT_2"/>
    <property type="match status" value="1"/>
</dbReference>
<dbReference type="OrthoDB" id="9799145at2"/>
<dbReference type="EMBL" id="WEHX01000001">
    <property type="protein sequence ID" value="KAB7663288.1"/>
    <property type="molecule type" value="Genomic_DNA"/>
</dbReference>
<feature type="short sequence motif" description="Histidine triad motif" evidence="1">
    <location>
        <begin position="87"/>
        <end position="91"/>
    </location>
</feature>
<sequence>MNCPLCSEKPAGEFWRGRHFYAIDAGNEDFPAYIRIVACDHVAEMSMLSPALKTELRALLDAAEDEMIAALAPDKMNWAQFGNMVPHLHWHLIARWKDDGWFPECPWGPRQRPVAAEISQKRRTEALELIPQLAKRFSEIEDRFLQQRLQG</sequence>
<comment type="caution">
    <text evidence="3">The sequence shown here is derived from an EMBL/GenBank/DDBJ whole genome shotgun (WGS) entry which is preliminary data.</text>
</comment>
<organism evidence="3 4">
    <name type="scientific">Sutterella seckii</name>
    <dbReference type="NCBI Taxonomy" id="1944635"/>
    <lineage>
        <taxon>Bacteria</taxon>
        <taxon>Pseudomonadati</taxon>
        <taxon>Pseudomonadota</taxon>
        <taxon>Betaproteobacteria</taxon>
        <taxon>Burkholderiales</taxon>
        <taxon>Sutterellaceae</taxon>
        <taxon>Sutterella</taxon>
    </lineage>
</organism>
<dbReference type="Gene3D" id="3.30.428.10">
    <property type="entry name" value="HIT-like"/>
    <property type="match status" value="1"/>
</dbReference>
<evidence type="ECO:0000313" key="4">
    <source>
        <dbReference type="Proteomes" id="UP000430564"/>
    </source>
</evidence>
<dbReference type="Pfam" id="PF01230">
    <property type="entry name" value="HIT"/>
    <property type="match status" value="1"/>
</dbReference>
<gene>
    <name evidence="3" type="ORF">GBM95_00120</name>
</gene>
<dbReference type="Proteomes" id="UP000430564">
    <property type="component" value="Unassembled WGS sequence"/>
</dbReference>
<evidence type="ECO:0000256" key="1">
    <source>
        <dbReference type="PROSITE-ProRule" id="PRU00464"/>
    </source>
</evidence>
<dbReference type="InterPro" id="IPR036265">
    <property type="entry name" value="HIT-like_sf"/>
</dbReference>